<dbReference type="EMBL" id="JANUHC010000001">
    <property type="protein sequence ID" value="MCS0627866.1"/>
    <property type="molecule type" value="Genomic_DNA"/>
</dbReference>
<accession>A0ABT2BRX3</accession>
<proteinExistence type="predicted"/>
<reference evidence="1" key="1">
    <citation type="submission" date="2022-08" db="EMBL/GenBank/DDBJ databases">
        <title>Reclassification of Massilia species as members of the genera Telluria, Duganella, Pseudoduganella, Mokoshia gen. nov. and Zemynaea gen. nov. using orthogonal and non-orthogonal genome-based approaches.</title>
        <authorList>
            <person name="Bowman J.P."/>
        </authorList>
    </citation>
    <scope>NUCLEOTIDE SEQUENCE</scope>
    <source>
        <strain evidence="1">LMG 11547</strain>
    </source>
</reference>
<evidence type="ECO:0000313" key="1">
    <source>
        <dbReference type="EMBL" id="MCS0627866.1"/>
    </source>
</evidence>
<name>A0ABT2BRX3_9BURK</name>
<keyword evidence="2" id="KW-1185">Reference proteome</keyword>
<protein>
    <submittedName>
        <fullName evidence="1">Uncharacterized protein</fullName>
    </submittedName>
</protein>
<dbReference type="RefSeq" id="WP_259447127.1">
    <property type="nucleotide sequence ID" value="NZ_CP119520.1"/>
</dbReference>
<gene>
    <name evidence="1" type="ORF">NX786_00700</name>
</gene>
<dbReference type="Proteomes" id="UP001165263">
    <property type="component" value="Unassembled WGS sequence"/>
</dbReference>
<evidence type="ECO:0000313" key="2">
    <source>
        <dbReference type="Proteomes" id="UP001165263"/>
    </source>
</evidence>
<sequence>MTNSKVYLYATTTDSSGTKESLMVSFHNLVASWPAASLSLFSNKIIPVVGVHSDVARWEVGLSLSTEQVVGDAVEKLINFATDLAEKTGCEFILGVYDLKKDQHEDVYAINAFGPELISSLFHLSYLDVIS</sequence>
<organism evidence="1 2">
    <name type="scientific">Telluria mixta</name>
    <dbReference type="NCBI Taxonomy" id="34071"/>
    <lineage>
        <taxon>Bacteria</taxon>
        <taxon>Pseudomonadati</taxon>
        <taxon>Pseudomonadota</taxon>
        <taxon>Betaproteobacteria</taxon>
        <taxon>Burkholderiales</taxon>
        <taxon>Oxalobacteraceae</taxon>
        <taxon>Telluria group</taxon>
        <taxon>Telluria</taxon>
    </lineage>
</organism>
<comment type="caution">
    <text evidence="1">The sequence shown here is derived from an EMBL/GenBank/DDBJ whole genome shotgun (WGS) entry which is preliminary data.</text>
</comment>